<dbReference type="GO" id="GO:0005634">
    <property type="term" value="C:nucleus"/>
    <property type="evidence" value="ECO:0007669"/>
    <property type="project" value="UniProtKB-SubCell"/>
</dbReference>
<dbReference type="eggNOG" id="ENOG502QRAZ">
    <property type="taxonomic scope" value="Eukaryota"/>
</dbReference>
<keyword evidence="4" id="KW-0804">Transcription</keyword>
<sequence>MGNLSYEECRQKRVEENKKRLEDLNLFHLSQALKNLSPKSSPMKKVGKPRTVEKKMVAVRRSPRVANSPAPVYAEVSVTRISSPRKNYGVVRARDLSNRVIATDDVREYAIEEAEKLNAKLNEEGFPTLVRPMLPSHVTGGFWLGLPSDFCRTSLPRNDGMVTLVDEVGEEYPVVYLARKRGLSGGWKGFAETHELVDGDAVIFQVISHSVLKVYIIRGSGQEVGTH</sequence>
<evidence type="ECO:0000259" key="6">
    <source>
        <dbReference type="PROSITE" id="PS50863"/>
    </source>
</evidence>
<dbReference type="OMA" id="YKEASCC"/>
<dbReference type="SUPFAM" id="SSF101936">
    <property type="entry name" value="DNA-binding pseudobarrel domain"/>
    <property type="match status" value="1"/>
</dbReference>
<comment type="subcellular location">
    <subcellularLocation>
        <location evidence="1">Nucleus</location>
    </subcellularLocation>
</comment>
<keyword evidence="2" id="KW-0805">Transcription regulation</keyword>
<dbReference type="GO" id="GO:0003677">
    <property type="term" value="F:DNA binding"/>
    <property type="evidence" value="ECO:0007669"/>
    <property type="project" value="UniProtKB-KW"/>
</dbReference>
<evidence type="ECO:0000256" key="2">
    <source>
        <dbReference type="ARBA" id="ARBA00023015"/>
    </source>
</evidence>
<dbReference type="CDD" id="cd10017">
    <property type="entry name" value="B3_DNA"/>
    <property type="match status" value="1"/>
</dbReference>
<dbReference type="InterPro" id="IPR044837">
    <property type="entry name" value="REM16-like"/>
</dbReference>
<dbReference type="Pfam" id="PF02362">
    <property type="entry name" value="B3"/>
    <property type="match status" value="1"/>
</dbReference>
<gene>
    <name evidence="7" type="ORF">BVRB_009300</name>
</gene>
<dbReference type="EMBL" id="KQ090484">
    <property type="protein sequence ID" value="KMS95333.1"/>
    <property type="molecule type" value="Genomic_DNA"/>
</dbReference>
<name>A0A0J8B623_BETVV</name>
<dbReference type="PANTHER" id="PTHR31391">
    <property type="entry name" value="B3 DOMAIN-CONTAINING PROTEIN OS11G0197600-RELATED"/>
    <property type="match status" value="1"/>
</dbReference>
<evidence type="ECO:0000313" key="8">
    <source>
        <dbReference type="Proteomes" id="UP000035740"/>
    </source>
</evidence>
<dbReference type="Gene3D" id="2.40.330.10">
    <property type="entry name" value="DNA-binding pseudobarrel domain"/>
    <property type="match status" value="1"/>
</dbReference>
<keyword evidence="8" id="KW-1185">Reference proteome</keyword>
<protein>
    <recommendedName>
        <fullName evidence="6">TF-B3 domain-containing protein</fullName>
    </recommendedName>
</protein>
<dbReference type="PANTHER" id="PTHR31391:SF116">
    <property type="entry name" value="B3 DOMAIN-CONTAINING PROTEIN OS06G0194400-LIKE"/>
    <property type="match status" value="1"/>
</dbReference>
<dbReference type="PROSITE" id="PS50863">
    <property type="entry name" value="B3"/>
    <property type="match status" value="1"/>
</dbReference>
<dbReference type="InterPro" id="IPR015300">
    <property type="entry name" value="DNA-bd_pseudobarrel_sf"/>
</dbReference>
<organism evidence="7 8">
    <name type="scientific">Beta vulgaris subsp. vulgaris</name>
    <name type="common">Beet</name>
    <dbReference type="NCBI Taxonomy" id="3555"/>
    <lineage>
        <taxon>Eukaryota</taxon>
        <taxon>Viridiplantae</taxon>
        <taxon>Streptophyta</taxon>
        <taxon>Embryophyta</taxon>
        <taxon>Tracheophyta</taxon>
        <taxon>Spermatophyta</taxon>
        <taxon>Magnoliopsida</taxon>
        <taxon>eudicotyledons</taxon>
        <taxon>Gunneridae</taxon>
        <taxon>Pentapetalae</taxon>
        <taxon>Caryophyllales</taxon>
        <taxon>Chenopodiaceae</taxon>
        <taxon>Betoideae</taxon>
        <taxon>Beta</taxon>
    </lineage>
</organism>
<reference evidence="7 8" key="1">
    <citation type="journal article" date="2014" name="Nature">
        <title>The genome of the recently domesticated crop plant sugar beet (Beta vulgaris).</title>
        <authorList>
            <person name="Dohm J.C."/>
            <person name="Minoche A.E."/>
            <person name="Holtgrawe D."/>
            <person name="Capella-Gutierrez S."/>
            <person name="Zakrzewski F."/>
            <person name="Tafer H."/>
            <person name="Rupp O."/>
            <person name="Sorensen T.R."/>
            <person name="Stracke R."/>
            <person name="Reinhardt R."/>
            <person name="Goesmann A."/>
            <person name="Kraft T."/>
            <person name="Schulz B."/>
            <person name="Stadler P.F."/>
            <person name="Schmidt T."/>
            <person name="Gabaldon T."/>
            <person name="Lehrach H."/>
            <person name="Weisshaar B."/>
            <person name="Himmelbauer H."/>
        </authorList>
    </citation>
    <scope>NUCLEOTIDE SEQUENCE [LARGE SCALE GENOMIC DNA]</scope>
    <source>
        <tissue evidence="7">Taproot</tissue>
    </source>
</reference>
<evidence type="ECO:0000256" key="1">
    <source>
        <dbReference type="ARBA" id="ARBA00004123"/>
    </source>
</evidence>
<evidence type="ECO:0000313" key="7">
    <source>
        <dbReference type="EMBL" id="KMS95333.1"/>
    </source>
</evidence>
<feature type="domain" description="TF-B3" evidence="6">
    <location>
        <begin position="129"/>
        <end position="220"/>
    </location>
</feature>
<dbReference type="Proteomes" id="UP000035740">
    <property type="component" value="Unassembled WGS sequence"/>
</dbReference>
<keyword evidence="3" id="KW-0238">DNA-binding</keyword>
<dbReference type="Gramene" id="KMS95333">
    <property type="protein sequence ID" value="KMS95333"/>
    <property type="gene ID" value="BVRB_009300"/>
</dbReference>
<evidence type="ECO:0000256" key="4">
    <source>
        <dbReference type="ARBA" id="ARBA00023163"/>
    </source>
</evidence>
<dbReference type="SMART" id="SM01019">
    <property type="entry name" value="B3"/>
    <property type="match status" value="1"/>
</dbReference>
<keyword evidence="5" id="KW-0539">Nucleus</keyword>
<accession>A0A0J8B623</accession>
<evidence type="ECO:0000256" key="3">
    <source>
        <dbReference type="ARBA" id="ARBA00023125"/>
    </source>
</evidence>
<evidence type="ECO:0000256" key="5">
    <source>
        <dbReference type="ARBA" id="ARBA00023242"/>
    </source>
</evidence>
<dbReference type="KEGG" id="bvg:104884539"/>
<dbReference type="OrthoDB" id="1909330at2759"/>
<dbReference type="InterPro" id="IPR003340">
    <property type="entry name" value="B3_DNA-bd"/>
</dbReference>
<proteinExistence type="predicted"/>
<dbReference type="AlphaFoldDB" id="A0A0J8B623"/>